<evidence type="ECO:0008006" key="4">
    <source>
        <dbReference type="Google" id="ProtNLM"/>
    </source>
</evidence>
<dbReference type="Proteomes" id="UP000235703">
    <property type="component" value="Unassembled WGS sequence"/>
</dbReference>
<comment type="caution">
    <text evidence="2">The sequence shown here is derived from an EMBL/GenBank/DDBJ whole genome shotgun (WGS) entry which is preliminary data.</text>
</comment>
<accession>A0A2N6PI05</accession>
<organism evidence="2 3">
    <name type="scientific">Brevibacterium luteolum</name>
    <dbReference type="NCBI Taxonomy" id="199591"/>
    <lineage>
        <taxon>Bacteria</taxon>
        <taxon>Bacillati</taxon>
        <taxon>Actinomycetota</taxon>
        <taxon>Actinomycetes</taxon>
        <taxon>Micrococcales</taxon>
        <taxon>Brevibacteriaceae</taxon>
        <taxon>Brevibacterium</taxon>
    </lineage>
</organism>
<evidence type="ECO:0000313" key="3">
    <source>
        <dbReference type="Proteomes" id="UP000235703"/>
    </source>
</evidence>
<gene>
    <name evidence="2" type="ORF">CJ198_08080</name>
</gene>
<evidence type="ECO:0000256" key="1">
    <source>
        <dbReference type="SAM" id="Phobius"/>
    </source>
</evidence>
<dbReference type="AlphaFoldDB" id="A0A2N6PI05"/>
<feature type="transmembrane region" description="Helical" evidence="1">
    <location>
        <begin position="265"/>
        <end position="291"/>
    </location>
</feature>
<reference evidence="2 3" key="1">
    <citation type="submission" date="2017-09" db="EMBL/GenBank/DDBJ databases">
        <title>Bacterial strain isolated from the female urinary microbiota.</title>
        <authorList>
            <person name="Thomas-White K."/>
            <person name="Kumar N."/>
            <person name="Forster S."/>
            <person name="Putonti C."/>
            <person name="Lawley T."/>
            <person name="Wolfe A.J."/>
        </authorList>
    </citation>
    <scope>NUCLEOTIDE SEQUENCE [LARGE SCALE GENOMIC DNA]</scope>
    <source>
        <strain evidence="2 3">UMB0680</strain>
    </source>
</reference>
<name>A0A2N6PI05_9MICO</name>
<feature type="transmembrane region" description="Helical" evidence="1">
    <location>
        <begin position="312"/>
        <end position="330"/>
    </location>
</feature>
<protein>
    <recommendedName>
        <fullName evidence="4">DUF2267 domain-containing protein</fullName>
    </recommendedName>
</protein>
<keyword evidence="1" id="KW-1133">Transmembrane helix</keyword>
<keyword evidence="1" id="KW-0812">Transmembrane</keyword>
<proteinExistence type="predicted"/>
<dbReference type="EMBL" id="PNFZ01000003">
    <property type="protein sequence ID" value="PMB98306.1"/>
    <property type="molecule type" value="Genomic_DNA"/>
</dbReference>
<keyword evidence="1" id="KW-0472">Membrane</keyword>
<feature type="transmembrane region" description="Helical" evidence="1">
    <location>
        <begin position="223"/>
        <end position="245"/>
    </location>
</feature>
<feature type="transmembrane region" description="Helical" evidence="1">
    <location>
        <begin position="191"/>
        <end position="211"/>
    </location>
</feature>
<sequence length="351" mass="38537">MADAPALPTSFDRVLLLADPGGPARRAEAIREDLAARLSDVLGTQVRVDVRAAALRLTPEYELDMDVAEELAERTEPAHATIFLTEIPRHTRGHPLVAEIFTGPSIGVVSLPAFGAWARRRRLITTLTSTVVHMLGGSPARDTGPDYRWNSWRYEAEEQVYLLHAHTITGGPRMALGMIMSNEPWNAVPKLSGALAAAAATGAFGIFYQSIWQMADYLSTARLLFIGLLSIVLVVGWLIFGHRLWDKPRRETLAAVTVLYNLSTVVTLLVGVALLYAILFILILLSSLVVIDIQFMSDVLGSQATWDDYVELAWLSAALGLFAGALGATFDSDTDLRMLTHGQREWMRTPE</sequence>
<evidence type="ECO:0000313" key="2">
    <source>
        <dbReference type="EMBL" id="PMB98306.1"/>
    </source>
</evidence>
<dbReference type="OrthoDB" id="8477132at2"/>
<dbReference type="RefSeq" id="WP_102162102.1">
    <property type="nucleotide sequence ID" value="NZ_JALXPL010000005.1"/>
</dbReference>
<keyword evidence="3" id="KW-1185">Reference proteome</keyword>